<dbReference type="GO" id="GO:0009249">
    <property type="term" value="P:protein lipoylation"/>
    <property type="evidence" value="ECO:0007669"/>
    <property type="project" value="InterPro"/>
</dbReference>
<dbReference type="AlphaFoldDB" id="A0A932GMW5"/>
<evidence type="ECO:0000256" key="5">
    <source>
        <dbReference type="HAMAP-Rule" id="MF_00013"/>
    </source>
</evidence>
<accession>A0A932GMW5</accession>
<keyword evidence="2 5" id="KW-0808">Transferase</keyword>
<comment type="pathway">
    <text evidence="1 5 6">Protein modification; protein lipoylation via endogenous pathway; protein N(6)-(lipoyl)lysine from octanoyl-[acyl-carrier-protein]: step 1/2.</text>
</comment>
<evidence type="ECO:0000256" key="9">
    <source>
        <dbReference type="PIRSR" id="PIRSR016262-3"/>
    </source>
</evidence>
<evidence type="ECO:0000313" key="11">
    <source>
        <dbReference type="EMBL" id="MBI3013919.1"/>
    </source>
</evidence>
<sequence length="230" mass="25362">MDLGLRDYEEVLDLQERLVRERFAGSIPDLLLTVEHPHTYTLGRAAKEEDLLLSPQELDRRGIRTFHIARGGQLTYHGPGQIVGYPILDLREFGQDVHRYLRALEDVLIRTVGSFGIKGERIAGRTGVWVGGAKIAAIGVGIRRWITFHGFALNVAPDLSYFHGIIPCGIAGCPVTSMSLALGRPIGSAEVLPVLGRCFADTFGMEMRIEPNDWLCRFAGIPEEASLAAR</sequence>
<evidence type="ECO:0000256" key="8">
    <source>
        <dbReference type="PIRSR" id="PIRSR016262-2"/>
    </source>
</evidence>
<dbReference type="PANTHER" id="PTHR10993">
    <property type="entry name" value="OCTANOYLTRANSFERASE"/>
    <property type="match status" value="1"/>
</dbReference>
<dbReference type="InterPro" id="IPR004143">
    <property type="entry name" value="BPL_LPL_catalytic"/>
</dbReference>
<organism evidence="11 12">
    <name type="scientific">Tectimicrobiota bacterium</name>
    <dbReference type="NCBI Taxonomy" id="2528274"/>
    <lineage>
        <taxon>Bacteria</taxon>
        <taxon>Pseudomonadati</taxon>
        <taxon>Nitrospinota/Tectimicrobiota group</taxon>
        <taxon>Candidatus Tectimicrobiota</taxon>
    </lineage>
</organism>
<dbReference type="InterPro" id="IPR020605">
    <property type="entry name" value="Octanoyltransferase_CS"/>
</dbReference>
<dbReference type="PROSITE" id="PS51733">
    <property type="entry name" value="BPL_LPL_CATALYTIC"/>
    <property type="match status" value="1"/>
</dbReference>
<gene>
    <name evidence="5 11" type="primary">lipB</name>
    <name evidence="11" type="ORF">HYY65_02375</name>
</gene>
<dbReference type="HAMAP" id="MF_00013">
    <property type="entry name" value="LipB"/>
    <property type="match status" value="1"/>
</dbReference>
<dbReference type="PROSITE" id="PS01313">
    <property type="entry name" value="LIPB"/>
    <property type="match status" value="1"/>
</dbReference>
<keyword evidence="5" id="KW-0963">Cytoplasm</keyword>
<feature type="site" description="Lowers pKa of active site Cys" evidence="5 9">
    <location>
        <position position="134"/>
    </location>
</feature>
<name>A0A932GMW5_UNCTE</name>
<feature type="binding site" evidence="5 8">
    <location>
        <begin position="70"/>
        <end position="77"/>
    </location>
    <ligand>
        <name>substrate</name>
    </ligand>
</feature>
<feature type="binding site" evidence="5 8">
    <location>
        <begin position="150"/>
        <end position="152"/>
    </location>
    <ligand>
        <name>substrate</name>
    </ligand>
</feature>
<evidence type="ECO:0000256" key="4">
    <source>
        <dbReference type="ARBA" id="ARBA00024732"/>
    </source>
</evidence>
<dbReference type="GO" id="GO:0005737">
    <property type="term" value="C:cytoplasm"/>
    <property type="evidence" value="ECO:0007669"/>
    <property type="project" value="UniProtKB-SubCell"/>
</dbReference>
<evidence type="ECO:0000256" key="7">
    <source>
        <dbReference type="PIRSR" id="PIRSR016262-1"/>
    </source>
</evidence>
<feature type="active site" description="Acyl-thioester intermediate" evidence="5 7">
    <location>
        <position position="168"/>
    </location>
</feature>
<evidence type="ECO:0000259" key="10">
    <source>
        <dbReference type="PROSITE" id="PS51733"/>
    </source>
</evidence>
<evidence type="ECO:0000256" key="1">
    <source>
        <dbReference type="ARBA" id="ARBA00004821"/>
    </source>
</evidence>
<feature type="binding site" evidence="5 8">
    <location>
        <begin position="137"/>
        <end position="139"/>
    </location>
    <ligand>
        <name>substrate</name>
    </ligand>
</feature>
<evidence type="ECO:0000313" key="12">
    <source>
        <dbReference type="Proteomes" id="UP000741360"/>
    </source>
</evidence>
<proteinExistence type="inferred from homology"/>
<comment type="subcellular location">
    <subcellularLocation>
        <location evidence="5">Cytoplasm</location>
    </subcellularLocation>
</comment>
<comment type="catalytic activity">
    <reaction evidence="5 6">
        <text>octanoyl-[ACP] + L-lysyl-[protein] = N(6)-octanoyl-L-lysyl-[protein] + holo-[ACP] + H(+)</text>
        <dbReference type="Rhea" id="RHEA:17665"/>
        <dbReference type="Rhea" id="RHEA-COMP:9636"/>
        <dbReference type="Rhea" id="RHEA-COMP:9685"/>
        <dbReference type="Rhea" id="RHEA-COMP:9752"/>
        <dbReference type="Rhea" id="RHEA-COMP:9928"/>
        <dbReference type="ChEBI" id="CHEBI:15378"/>
        <dbReference type="ChEBI" id="CHEBI:29969"/>
        <dbReference type="ChEBI" id="CHEBI:64479"/>
        <dbReference type="ChEBI" id="CHEBI:78463"/>
        <dbReference type="ChEBI" id="CHEBI:78809"/>
        <dbReference type="EC" id="2.3.1.181"/>
    </reaction>
</comment>
<protein>
    <recommendedName>
        <fullName evidence="5 6">Octanoyltransferase</fullName>
        <ecNumber evidence="5 6">2.3.1.181</ecNumber>
    </recommendedName>
    <alternativeName>
        <fullName evidence="5">Lipoate-protein ligase B</fullName>
    </alternativeName>
    <alternativeName>
        <fullName evidence="5">Lipoyl/octanoyl transferase</fullName>
    </alternativeName>
    <alternativeName>
        <fullName evidence="5">Octanoyl-[acyl-carrier-protein]-protein N-octanoyltransferase</fullName>
    </alternativeName>
</protein>
<feature type="domain" description="BPL/LPL catalytic" evidence="10">
    <location>
        <begin position="25"/>
        <end position="207"/>
    </location>
</feature>
<evidence type="ECO:0000256" key="6">
    <source>
        <dbReference type="PIRNR" id="PIRNR016262"/>
    </source>
</evidence>
<dbReference type="EC" id="2.3.1.181" evidence="5 6"/>
<comment type="caution">
    <text evidence="11">The sequence shown here is derived from an EMBL/GenBank/DDBJ whole genome shotgun (WGS) entry which is preliminary data.</text>
</comment>
<dbReference type="Pfam" id="PF21948">
    <property type="entry name" value="LplA-B_cat"/>
    <property type="match status" value="1"/>
</dbReference>
<dbReference type="GO" id="GO:0033819">
    <property type="term" value="F:lipoyl(octanoyl) transferase activity"/>
    <property type="evidence" value="ECO:0007669"/>
    <property type="project" value="UniProtKB-EC"/>
</dbReference>
<dbReference type="EMBL" id="JACPSX010000040">
    <property type="protein sequence ID" value="MBI3013919.1"/>
    <property type="molecule type" value="Genomic_DNA"/>
</dbReference>
<keyword evidence="3 5" id="KW-0012">Acyltransferase</keyword>
<dbReference type="NCBIfam" id="NF010925">
    <property type="entry name" value="PRK14345.1"/>
    <property type="match status" value="1"/>
</dbReference>
<reference evidence="11" key="1">
    <citation type="submission" date="2020-07" db="EMBL/GenBank/DDBJ databases">
        <title>Huge and variable diversity of episymbiotic CPR bacteria and DPANN archaea in groundwater ecosystems.</title>
        <authorList>
            <person name="He C.Y."/>
            <person name="Keren R."/>
            <person name="Whittaker M."/>
            <person name="Farag I.F."/>
            <person name="Doudna J."/>
            <person name="Cate J.H.D."/>
            <person name="Banfield J.F."/>
        </authorList>
    </citation>
    <scope>NUCLEOTIDE SEQUENCE</scope>
    <source>
        <strain evidence="11">NC_groundwater_717_Ag_S-0.2um_59_8</strain>
    </source>
</reference>
<dbReference type="InterPro" id="IPR045864">
    <property type="entry name" value="aa-tRNA-synth_II/BPL/LPL"/>
</dbReference>
<dbReference type="PIRSF" id="PIRSF016262">
    <property type="entry name" value="LPLase"/>
    <property type="match status" value="1"/>
</dbReference>
<dbReference type="SUPFAM" id="SSF55681">
    <property type="entry name" value="Class II aaRS and biotin synthetases"/>
    <property type="match status" value="1"/>
</dbReference>
<comment type="similarity">
    <text evidence="5 6">Belongs to the LipB family.</text>
</comment>
<evidence type="ECO:0000256" key="3">
    <source>
        <dbReference type="ARBA" id="ARBA00023315"/>
    </source>
</evidence>
<dbReference type="Proteomes" id="UP000741360">
    <property type="component" value="Unassembled WGS sequence"/>
</dbReference>
<comment type="miscellaneous">
    <text evidence="5">In the reaction, the free carboxyl group of octanoic acid is attached via an amide linkage to the epsilon-amino group of a specific lysine residue of lipoyl domains of lipoate-dependent enzymes.</text>
</comment>
<dbReference type="Gene3D" id="3.30.930.10">
    <property type="entry name" value="Bira Bifunctional Protein, Domain 2"/>
    <property type="match status" value="1"/>
</dbReference>
<dbReference type="NCBIfam" id="TIGR00214">
    <property type="entry name" value="lipB"/>
    <property type="match status" value="1"/>
</dbReference>
<dbReference type="InterPro" id="IPR000544">
    <property type="entry name" value="Octanoyltransferase"/>
</dbReference>
<dbReference type="CDD" id="cd16444">
    <property type="entry name" value="LipB"/>
    <property type="match status" value="1"/>
</dbReference>
<evidence type="ECO:0000256" key="2">
    <source>
        <dbReference type="ARBA" id="ARBA00022679"/>
    </source>
</evidence>
<dbReference type="PANTHER" id="PTHR10993:SF7">
    <property type="entry name" value="LIPOYLTRANSFERASE 2, MITOCHONDRIAL-RELATED"/>
    <property type="match status" value="1"/>
</dbReference>
<comment type="function">
    <text evidence="4 5 6">Catalyzes the transfer of endogenously produced octanoic acid from octanoyl-acyl-carrier-protein onto the lipoyl domains of lipoate-dependent enzymes. Lipoyl-ACP can also act as a substrate although octanoyl-ACP is likely to be the physiological substrate.</text>
</comment>